<dbReference type="Gene3D" id="3.40.390.10">
    <property type="entry name" value="Collagenase (Catalytic Domain)"/>
    <property type="match status" value="1"/>
</dbReference>
<accession>A0A1Y2K2J6</accession>
<protein>
    <recommendedName>
        <fullName evidence="3">Peptidase M43 pregnancy-associated plasma-A domain-containing protein</fullName>
    </recommendedName>
</protein>
<proteinExistence type="predicted"/>
<sequence>MTGYFVDSAVSGLTYATPSQGTSTTGSDGSFSYQSGETVTFSLGNLTLGSATGASSITPLTLAGVTDAGNTTALNMLRLLQTLDSDDNADNGITITQTMRDQASSLGGVSISDSNFASDSALTSFLSNVKGSSSLVSSLSALQHYNGANGAGAASTNSNLSVSALGVNESSFLLSSNVVSYLLLLNGPSVGSSGVSVSSVTSPSSGTLTTVKSGATYHCGASFCTMLQPQVPTQAPLSTGLWSYNLSNSLSSSDAVYLTTRSGSVNSNATFILKPYLVSGTYTESDITAAFTRAKAIMSNHGLTLNVLDVTSIPDSQYRSVSTSYSDATTSSLISIGSKDVINVFLVDDFTNASGVLGIAPGIPGTLGLSGAGNGYMVSLSAHLIGGSLETTVMGETIVHEMGHFLGLYHTSESGGASFDPLDDTPECAKFINIVSNCLSKDGLNLMFWTAPTDLALDPGNLTSDQLTVLRYSPMAQ</sequence>
<dbReference type="SUPFAM" id="SSF55486">
    <property type="entry name" value="Metalloproteases ('zincins'), catalytic domain"/>
    <property type="match status" value="1"/>
</dbReference>
<keyword evidence="2" id="KW-1185">Reference proteome</keyword>
<evidence type="ECO:0000313" key="1">
    <source>
        <dbReference type="EMBL" id="OSM00412.1"/>
    </source>
</evidence>
<dbReference type="Proteomes" id="UP000194003">
    <property type="component" value="Unassembled WGS sequence"/>
</dbReference>
<dbReference type="AlphaFoldDB" id="A0A1Y2K2J6"/>
<dbReference type="InterPro" id="IPR024079">
    <property type="entry name" value="MetalloPept_cat_dom_sf"/>
</dbReference>
<comment type="caution">
    <text evidence="1">The sequence shown here is derived from an EMBL/GenBank/DDBJ whole genome shotgun (WGS) entry which is preliminary data.</text>
</comment>
<organism evidence="1 2">
    <name type="scientific">Magnetofaba australis IT-1</name>
    <dbReference type="NCBI Taxonomy" id="1434232"/>
    <lineage>
        <taxon>Bacteria</taxon>
        <taxon>Pseudomonadati</taxon>
        <taxon>Pseudomonadota</taxon>
        <taxon>Magnetococcia</taxon>
        <taxon>Magnetococcales</taxon>
        <taxon>Magnetococcaceae</taxon>
        <taxon>Magnetofaba</taxon>
    </lineage>
</organism>
<dbReference type="STRING" id="1434232.MAIT1_00926"/>
<dbReference type="EMBL" id="LVJN01000021">
    <property type="protein sequence ID" value="OSM00412.1"/>
    <property type="molecule type" value="Genomic_DNA"/>
</dbReference>
<reference evidence="1 2" key="1">
    <citation type="journal article" date="2016" name="BMC Genomics">
        <title>Combined genomic and structural analyses of a cultured magnetotactic bacterium reveals its niche adaptation to a dynamic environment.</title>
        <authorList>
            <person name="Araujo A.C."/>
            <person name="Morillo V."/>
            <person name="Cypriano J."/>
            <person name="Teixeira L.C."/>
            <person name="Leao P."/>
            <person name="Lyra S."/>
            <person name="Almeida L.G."/>
            <person name="Bazylinski D.A."/>
            <person name="Vasconcellos A.T."/>
            <person name="Abreu F."/>
            <person name="Lins U."/>
        </authorList>
    </citation>
    <scope>NUCLEOTIDE SEQUENCE [LARGE SCALE GENOMIC DNA]</scope>
    <source>
        <strain evidence="1 2">IT-1</strain>
    </source>
</reference>
<dbReference type="Pfam" id="PF13582">
    <property type="entry name" value="Reprolysin_3"/>
    <property type="match status" value="1"/>
</dbReference>
<name>A0A1Y2K2J6_9PROT</name>
<evidence type="ECO:0000313" key="2">
    <source>
        <dbReference type="Proteomes" id="UP000194003"/>
    </source>
</evidence>
<evidence type="ECO:0008006" key="3">
    <source>
        <dbReference type="Google" id="ProtNLM"/>
    </source>
</evidence>
<dbReference type="GO" id="GO:0008237">
    <property type="term" value="F:metallopeptidase activity"/>
    <property type="evidence" value="ECO:0007669"/>
    <property type="project" value="InterPro"/>
</dbReference>
<gene>
    <name evidence="1" type="ORF">MAIT1_00926</name>
</gene>